<feature type="transmembrane region" description="Helical" evidence="6">
    <location>
        <begin position="233"/>
        <end position="260"/>
    </location>
</feature>
<evidence type="ECO:0000313" key="8">
    <source>
        <dbReference type="Proteomes" id="UP000433309"/>
    </source>
</evidence>
<dbReference type="Proteomes" id="UP000433309">
    <property type="component" value="Unassembled WGS sequence"/>
</dbReference>
<dbReference type="GO" id="GO:0005886">
    <property type="term" value="C:plasma membrane"/>
    <property type="evidence" value="ECO:0007669"/>
    <property type="project" value="UniProtKB-SubCell"/>
</dbReference>
<organism evidence="7 8">
    <name type="scientific">Duganella guangzhouensis</name>
    <dbReference type="NCBI Taxonomy" id="2666084"/>
    <lineage>
        <taxon>Bacteria</taxon>
        <taxon>Pseudomonadati</taxon>
        <taxon>Pseudomonadota</taxon>
        <taxon>Betaproteobacteria</taxon>
        <taxon>Burkholderiales</taxon>
        <taxon>Oxalobacteraceae</taxon>
        <taxon>Telluria group</taxon>
        <taxon>Duganella</taxon>
    </lineage>
</organism>
<dbReference type="Pfam" id="PF02653">
    <property type="entry name" value="BPD_transp_2"/>
    <property type="match status" value="1"/>
</dbReference>
<feature type="transmembrane region" description="Helical" evidence="6">
    <location>
        <begin position="190"/>
        <end position="212"/>
    </location>
</feature>
<dbReference type="EMBL" id="WKJK01000005">
    <property type="protein sequence ID" value="MRW90571.1"/>
    <property type="molecule type" value="Genomic_DNA"/>
</dbReference>
<keyword evidence="3 6" id="KW-0812">Transmembrane</keyword>
<dbReference type="GO" id="GO:0022857">
    <property type="term" value="F:transmembrane transporter activity"/>
    <property type="evidence" value="ECO:0007669"/>
    <property type="project" value="InterPro"/>
</dbReference>
<protein>
    <submittedName>
        <fullName evidence="7">ABC transporter permease</fullName>
    </submittedName>
</protein>
<feature type="transmembrane region" description="Helical" evidence="6">
    <location>
        <begin position="24"/>
        <end position="46"/>
    </location>
</feature>
<evidence type="ECO:0000313" key="7">
    <source>
        <dbReference type="EMBL" id="MRW90571.1"/>
    </source>
</evidence>
<evidence type="ECO:0000256" key="2">
    <source>
        <dbReference type="ARBA" id="ARBA00022475"/>
    </source>
</evidence>
<feature type="transmembrane region" description="Helical" evidence="6">
    <location>
        <begin position="66"/>
        <end position="82"/>
    </location>
</feature>
<keyword evidence="2" id="KW-1003">Cell membrane</keyword>
<evidence type="ECO:0000256" key="3">
    <source>
        <dbReference type="ARBA" id="ARBA00022692"/>
    </source>
</evidence>
<gene>
    <name evidence="7" type="ORF">GJ699_11285</name>
</gene>
<evidence type="ECO:0000256" key="6">
    <source>
        <dbReference type="SAM" id="Phobius"/>
    </source>
</evidence>
<dbReference type="AlphaFoldDB" id="A0A6I2KXP2"/>
<comment type="subcellular location">
    <subcellularLocation>
        <location evidence="1">Cell membrane</location>
        <topology evidence="1">Multi-pass membrane protein</topology>
    </subcellularLocation>
</comment>
<evidence type="ECO:0000256" key="5">
    <source>
        <dbReference type="ARBA" id="ARBA00023136"/>
    </source>
</evidence>
<sequence length="358" mass="37333">MHSPVARAAAPTKASMPMFVQHPLFRPLAALAILLLIDLFMVPGFFHLEIKDGHLYGALIDIANRAAPLILAAIGMTLVIATRGIDISVGATVAISGTVAAMLIGGTMVMNNGTPEYVANTPMWLSLAAAMGVALLCGAWNGALVAGLGLQPIVATLILMVAGRGLAQLLTDGQIITVYYQPFFFLGSGYLFGLPFSLYMVAAVFIVTALLLRKTALGLFIQSVGINPVAARLAGLKTAVLIFFVYVFCAACAGVAGLMITSNIKSADANNAGLLLELDAILAVTLGGTSLAGGKFSLAGSVIGALIIQTLTYTIYSLGLPPEVNMVVKSVVVFLVCVSQSPEFKTMWRRAFPARAKG</sequence>
<keyword evidence="4 6" id="KW-1133">Transmembrane helix</keyword>
<keyword evidence="5 6" id="KW-0472">Membrane</keyword>
<proteinExistence type="predicted"/>
<dbReference type="CDD" id="cd06579">
    <property type="entry name" value="TM_PBP1_transp_AraH_like"/>
    <property type="match status" value="1"/>
</dbReference>
<feature type="transmembrane region" description="Helical" evidence="6">
    <location>
        <begin position="153"/>
        <end position="170"/>
    </location>
</feature>
<dbReference type="PANTHER" id="PTHR32196:SF19">
    <property type="entry name" value="GALACTOFURANOSE TRANSPORTER PERMEASE PROTEIN YTFT"/>
    <property type="match status" value="1"/>
</dbReference>
<name>A0A6I2KXP2_9BURK</name>
<comment type="caution">
    <text evidence="7">The sequence shown here is derived from an EMBL/GenBank/DDBJ whole genome shotgun (WGS) entry which is preliminary data.</text>
</comment>
<dbReference type="PANTHER" id="PTHR32196">
    <property type="entry name" value="ABC TRANSPORTER PERMEASE PROTEIN YPHD-RELATED-RELATED"/>
    <property type="match status" value="1"/>
</dbReference>
<feature type="transmembrane region" description="Helical" evidence="6">
    <location>
        <begin position="89"/>
        <end position="111"/>
    </location>
</feature>
<accession>A0A6I2KXP2</accession>
<feature type="transmembrane region" description="Helical" evidence="6">
    <location>
        <begin position="298"/>
        <end position="318"/>
    </location>
</feature>
<evidence type="ECO:0000256" key="1">
    <source>
        <dbReference type="ARBA" id="ARBA00004651"/>
    </source>
</evidence>
<dbReference type="InterPro" id="IPR001851">
    <property type="entry name" value="ABC_transp_permease"/>
</dbReference>
<feature type="transmembrane region" description="Helical" evidence="6">
    <location>
        <begin position="123"/>
        <end position="146"/>
    </location>
</feature>
<keyword evidence="8" id="KW-1185">Reference proteome</keyword>
<reference evidence="7 8" key="1">
    <citation type="submission" date="2019-11" db="EMBL/GenBank/DDBJ databases">
        <title>Novel species isolated from a subtropical stream in China.</title>
        <authorList>
            <person name="Lu H."/>
        </authorList>
    </citation>
    <scope>NUCLEOTIDE SEQUENCE [LARGE SCALE GENOMIC DNA]</scope>
    <source>
        <strain evidence="7 8">FT80W</strain>
    </source>
</reference>
<dbReference type="RefSeq" id="WP_154376170.1">
    <property type="nucleotide sequence ID" value="NZ_WKJK01000005.1"/>
</dbReference>
<evidence type="ECO:0000256" key="4">
    <source>
        <dbReference type="ARBA" id="ARBA00022989"/>
    </source>
</evidence>